<accession>A0AAV9JJL4</accession>
<feature type="domain" description="Ketoreductase" evidence="4">
    <location>
        <begin position="13"/>
        <end position="200"/>
    </location>
</feature>
<evidence type="ECO:0000256" key="1">
    <source>
        <dbReference type="ARBA" id="ARBA00006484"/>
    </source>
</evidence>
<dbReference type="GO" id="GO:0016491">
    <property type="term" value="F:oxidoreductase activity"/>
    <property type="evidence" value="ECO:0007669"/>
    <property type="project" value="UniProtKB-KW"/>
</dbReference>
<dbReference type="PRINTS" id="PR00080">
    <property type="entry name" value="SDRFAMILY"/>
</dbReference>
<dbReference type="PRINTS" id="PR00081">
    <property type="entry name" value="GDHRDH"/>
</dbReference>
<dbReference type="Proteomes" id="UP001324427">
    <property type="component" value="Unassembled WGS sequence"/>
</dbReference>
<evidence type="ECO:0000256" key="2">
    <source>
        <dbReference type="ARBA" id="ARBA00022857"/>
    </source>
</evidence>
<sequence>MASTSSSRTLEGKVAIVTGSSRGIGEAIAFDLASRGAKIVITYSSDRSKKGAEALVDRIRSEANSSAIDVQCDLKTPEAPKKIVDATLEAFGPHIDILVNNAAIISSAYTQDITAEHFDDVFHTNVRAPLFMVQAVLPHLRTPGRIINLSSVGGRQGYPGVGAYAASKAAVEGFTRVWAAELGKDGTTVNAVNPGPVQSEMLDQVDPKTVEPQLKATLVEQRAGRPEEIAEIVAFLASPSSSWVSGQCIGASGGYHQY</sequence>
<dbReference type="Gene3D" id="3.40.50.720">
    <property type="entry name" value="NAD(P)-binding Rossmann-like Domain"/>
    <property type="match status" value="1"/>
</dbReference>
<keyword evidence="6" id="KW-1185">Reference proteome</keyword>
<name>A0AAV9JJL4_9PEZI</name>
<protein>
    <recommendedName>
        <fullName evidence="4">Ketoreductase domain-containing protein</fullName>
    </recommendedName>
</protein>
<dbReference type="EMBL" id="JAVFHQ010000021">
    <property type="protein sequence ID" value="KAK4545099.1"/>
    <property type="molecule type" value="Genomic_DNA"/>
</dbReference>
<dbReference type="PANTHER" id="PTHR43639">
    <property type="entry name" value="OXIDOREDUCTASE, SHORT-CHAIN DEHYDROGENASE/REDUCTASE FAMILY (AFU_ORTHOLOGUE AFUA_5G02870)"/>
    <property type="match status" value="1"/>
</dbReference>
<comment type="caution">
    <text evidence="5">The sequence shown here is derived from an EMBL/GenBank/DDBJ whole genome shotgun (WGS) entry which is preliminary data.</text>
</comment>
<dbReference type="SUPFAM" id="SSF51735">
    <property type="entry name" value="NAD(P)-binding Rossmann-fold domains"/>
    <property type="match status" value="1"/>
</dbReference>
<gene>
    <name evidence="5" type="ORF">LTR36_003650</name>
</gene>
<dbReference type="InterPro" id="IPR057326">
    <property type="entry name" value="KR_dom"/>
</dbReference>
<proteinExistence type="inferred from homology"/>
<reference evidence="5 6" key="1">
    <citation type="submission" date="2021-11" db="EMBL/GenBank/DDBJ databases">
        <title>Black yeast isolated from Biological Soil Crust.</title>
        <authorList>
            <person name="Kurbessoian T."/>
        </authorList>
    </citation>
    <scope>NUCLEOTIDE SEQUENCE [LARGE SCALE GENOMIC DNA]</scope>
    <source>
        <strain evidence="5 6">CCFEE 5522</strain>
    </source>
</reference>
<dbReference type="SMART" id="SM00822">
    <property type="entry name" value="PKS_KR"/>
    <property type="match status" value="1"/>
</dbReference>
<keyword evidence="2" id="KW-0521">NADP</keyword>
<keyword evidence="3" id="KW-0560">Oxidoreductase</keyword>
<dbReference type="InterPro" id="IPR020904">
    <property type="entry name" value="Sc_DH/Rdtase_CS"/>
</dbReference>
<dbReference type="InterPro" id="IPR002347">
    <property type="entry name" value="SDR_fam"/>
</dbReference>
<evidence type="ECO:0000313" key="6">
    <source>
        <dbReference type="Proteomes" id="UP001324427"/>
    </source>
</evidence>
<evidence type="ECO:0000313" key="5">
    <source>
        <dbReference type="EMBL" id="KAK4545099.1"/>
    </source>
</evidence>
<comment type="similarity">
    <text evidence="1">Belongs to the short-chain dehydrogenases/reductases (SDR) family.</text>
</comment>
<dbReference type="PROSITE" id="PS00061">
    <property type="entry name" value="ADH_SHORT"/>
    <property type="match status" value="1"/>
</dbReference>
<dbReference type="InterPro" id="IPR036291">
    <property type="entry name" value="NAD(P)-bd_dom_sf"/>
</dbReference>
<dbReference type="PANTHER" id="PTHR43639:SF1">
    <property type="entry name" value="SHORT-CHAIN DEHYDROGENASE_REDUCTASE FAMILY PROTEIN"/>
    <property type="match status" value="1"/>
</dbReference>
<evidence type="ECO:0000256" key="3">
    <source>
        <dbReference type="ARBA" id="ARBA00023002"/>
    </source>
</evidence>
<dbReference type="AlphaFoldDB" id="A0AAV9JJL4"/>
<organism evidence="5 6">
    <name type="scientific">Oleoguttula mirabilis</name>
    <dbReference type="NCBI Taxonomy" id="1507867"/>
    <lineage>
        <taxon>Eukaryota</taxon>
        <taxon>Fungi</taxon>
        <taxon>Dikarya</taxon>
        <taxon>Ascomycota</taxon>
        <taxon>Pezizomycotina</taxon>
        <taxon>Dothideomycetes</taxon>
        <taxon>Dothideomycetidae</taxon>
        <taxon>Mycosphaerellales</taxon>
        <taxon>Teratosphaeriaceae</taxon>
        <taxon>Oleoguttula</taxon>
    </lineage>
</organism>
<dbReference type="FunFam" id="3.40.50.720:FF:000374">
    <property type="entry name" value="3-oxoacyl-(Acyl-carrier-protein) reductase"/>
    <property type="match status" value="1"/>
</dbReference>
<evidence type="ECO:0000259" key="4">
    <source>
        <dbReference type="SMART" id="SM00822"/>
    </source>
</evidence>
<dbReference type="Pfam" id="PF13561">
    <property type="entry name" value="adh_short_C2"/>
    <property type="match status" value="1"/>
</dbReference>